<evidence type="ECO:0000256" key="4">
    <source>
        <dbReference type="ARBA" id="ARBA00023054"/>
    </source>
</evidence>
<dbReference type="PANTHER" id="PTHR33405">
    <property type="entry name" value="PROTEIN FLX-LIKE 2"/>
    <property type="match status" value="1"/>
</dbReference>
<reference evidence="6" key="1">
    <citation type="submission" date="2022-02" db="EMBL/GenBank/DDBJ databases">
        <authorList>
            <person name="Henning P.M."/>
            <person name="McCubbin A.G."/>
            <person name="Shore J.S."/>
        </authorList>
    </citation>
    <scope>NUCLEOTIDE SEQUENCE</scope>
    <source>
        <strain evidence="6">F60SS</strain>
        <tissue evidence="6">Leaves</tissue>
    </source>
</reference>
<accession>A0A9Q0G8K1</accession>
<evidence type="ECO:0000256" key="3">
    <source>
        <dbReference type="ARBA" id="ARBA00022782"/>
    </source>
</evidence>
<dbReference type="InterPro" id="IPR040353">
    <property type="entry name" value="FLX/FLX-like"/>
</dbReference>
<comment type="caution">
    <text evidence="6">The sequence shown here is derived from an EMBL/GenBank/DDBJ whole genome shotgun (WGS) entry which is preliminary data.</text>
</comment>
<sequence>MRSRVQVMTRDLARFKADLQQVPALKAEIETMRQELQRVRYMFTFSYFSVEWRLLLSMRRKDMRRTMIMV</sequence>
<gene>
    <name evidence="6" type="ORF">Tsubulata_038916</name>
</gene>
<evidence type="ECO:0000313" key="6">
    <source>
        <dbReference type="EMBL" id="KAJ4843831.1"/>
    </source>
</evidence>
<organism evidence="6 7">
    <name type="scientific">Turnera subulata</name>
    <dbReference type="NCBI Taxonomy" id="218843"/>
    <lineage>
        <taxon>Eukaryota</taxon>
        <taxon>Viridiplantae</taxon>
        <taxon>Streptophyta</taxon>
        <taxon>Embryophyta</taxon>
        <taxon>Tracheophyta</taxon>
        <taxon>Spermatophyta</taxon>
        <taxon>Magnoliopsida</taxon>
        <taxon>eudicotyledons</taxon>
        <taxon>Gunneridae</taxon>
        <taxon>Pentapetalae</taxon>
        <taxon>rosids</taxon>
        <taxon>fabids</taxon>
        <taxon>Malpighiales</taxon>
        <taxon>Passifloraceae</taxon>
        <taxon>Turnera</taxon>
    </lineage>
</organism>
<name>A0A9Q0G8K1_9ROSI</name>
<dbReference type="PANTHER" id="PTHR33405:SF7">
    <property type="entry name" value="PROTEIN FLX-LIKE 1"/>
    <property type="match status" value="1"/>
</dbReference>
<keyword evidence="3" id="KW-0221">Differentiation</keyword>
<dbReference type="GO" id="GO:0009908">
    <property type="term" value="P:flower development"/>
    <property type="evidence" value="ECO:0007669"/>
    <property type="project" value="UniProtKB-KW"/>
</dbReference>
<evidence type="ECO:0000313" key="7">
    <source>
        <dbReference type="Proteomes" id="UP001141552"/>
    </source>
</evidence>
<dbReference type="EMBL" id="JAKUCV010002134">
    <property type="protein sequence ID" value="KAJ4843831.1"/>
    <property type="molecule type" value="Genomic_DNA"/>
</dbReference>
<proteinExistence type="inferred from homology"/>
<keyword evidence="7" id="KW-1185">Reference proteome</keyword>
<evidence type="ECO:0000256" key="5">
    <source>
        <dbReference type="ARBA" id="ARBA00023089"/>
    </source>
</evidence>
<keyword evidence="5" id="KW-0287">Flowering</keyword>
<evidence type="ECO:0000256" key="1">
    <source>
        <dbReference type="ARBA" id="ARBA00005405"/>
    </source>
</evidence>
<evidence type="ECO:0000256" key="2">
    <source>
        <dbReference type="ARBA" id="ARBA00022473"/>
    </source>
</evidence>
<keyword evidence="4" id="KW-0175">Coiled coil</keyword>
<dbReference type="Proteomes" id="UP001141552">
    <property type="component" value="Unassembled WGS sequence"/>
</dbReference>
<keyword evidence="2" id="KW-0217">Developmental protein</keyword>
<protein>
    <submittedName>
        <fullName evidence="6">Uncharacterized protein</fullName>
    </submittedName>
</protein>
<dbReference type="AlphaFoldDB" id="A0A9Q0G8K1"/>
<dbReference type="GO" id="GO:0030154">
    <property type="term" value="P:cell differentiation"/>
    <property type="evidence" value="ECO:0007669"/>
    <property type="project" value="UniProtKB-KW"/>
</dbReference>
<reference evidence="6" key="2">
    <citation type="journal article" date="2023" name="Plants (Basel)">
        <title>Annotation of the Turnera subulata (Passifloraceae) Draft Genome Reveals the S-Locus Evolved after the Divergence of Turneroideae from Passifloroideae in a Stepwise Manner.</title>
        <authorList>
            <person name="Henning P.M."/>
            <person name="Roalson E.H."/>
            <person name="Mir W."/>
            <person name="McCubbin A.G."/>
            <person name="Shore J.S."/>
        </authorList>
    </citation>
    <scope>NUCLEOTIDE SEQUENCE</scope>
    <source>
        <strain evidence="6">F60SS</strain>
    </source>
</reference>
<comment type="similarity">
    <text evidence="1">Belongs to the FLX family.</text>
</comment>